<accession>A0AAN8AX67</accession>
<dbReference type="EMBL" id="JAUZQC010000004">
    <property type="protein sequence ID" value="KAK5872999.1"/>
    <property type="molecule type" value="Genomic_DNA"/>
</dbReference>
<reference evidence="2 3" key="1">
    <citation type="journal article" date="2023" name="Genes (Basel)">
        <title>Chromosome-Level Genome Assembly and Circadian Gene Repertoire of the Patagonia Blennie Eleginops maclovinus-The Closest Ancestral Proxy of Antarctic Cryonotothenioids.</title>
        <authorList>
            <person name="Cheng C.C."/>
            <person name="Rivera-Colon A.G."/>
            <person name="Minhas B.F."/>
            <person name="Wilson L."/>
            <person name="Rayamajhi N."/>
            <person name="Vargas-Chacoff L."/>
            <person name="Catchen J.M."/>
        </authorList>
    </citation>
    <scope>NUCLEOTIDE SEQUENCE [LARGE SCALE GENOMIC DNA]</scope>
    <source>
        <strain evidence="2">JMC-PN-2008</strain>
    </source>
</reference>
<evidence type="ECO:0000256" key="1">
    <source>
        <dbReference type="SAM" id="MobiDB-lite"/>
    </source>
</evidence>
<organism evidence="2 3">
    <name type="scientific">Eleginops maclovinus</name>
    <name type="common">Patagonian blennie</name>
    <name type="synonym">Eleginus maclovinus</name>
    <dbReference type="NCBI Taxonomy" id="56733"/>
    <lineage>
        <taxon>Eukaryota</taxon>
        <taxon>Metazoa</taxon>
        <taxon>Chordata</taxon>
        <taxon>Craniata</taxon>
        <taxon>Vertebrata</taxon>
        <taxon>Euteleostomi</taxon>
        <taxon>Actinopterygii</taxon>
        <taxon>Neopterygii</taxon>
        <taxon>Teleostei</taxon>
        <taxon>Neoteleostei</taxon>
        <taxon>Acanthomorphata</taxon>
        <taxon>Eupercaria</taxon>
        <taxon>Perciformes</taxon>
        <taxon>Notothenioidei</taxon>
        <taxon>Eleginopidae</taxon>
        <taxon>Eleginops</taxon>
    </lineage>
</organism>
<gene>
    <name evidence="2" type="ORF">PBY51_013648</name>
</gene>
<sequence>MQLTQEFLGLTLVVDYTKPRVYTGELIGMVPVYPNGHSRIGIPMLWMRLKRPRRTGWRRMSQRRFVSFHTTTLSSYRQSHTVPPWHRPPRQDFFESSSQVKK</sequence>
<evidence type="ECO:0000313" key="3">
    <source>
        <dbReference type="Proteomes" id="UP001346869"/>
    </source>
</evidence>
<name>A0AAN8AX67_ELEMC</name>
<proteinExistence type="predicted"/>
<dbReference type="AlphaFoldDB" id="A0AAN8AX67"/>
<evidence type="ECO:0000313" key="2">
    <source>
        <dbReference type="EMBL" id="KAK5872999.1"/>
    </source>
</evidence>
<comment type="caution">
    <text evidence="2">The sequence shown here is derived from an EMBL/GenBank/DDBJ whole genome shotgun (WGS) entry which is preliminary data.</text>
</comment>
<protein>
    <submittedName>
        <fullName evidence="2">Uncharacterized protein</fullName>
    </submittedName>
</protein>
<dbReference type="Proteomes" id="UP001346869">
    <property type="component" value="Unassembled WGS sequence"/>
</dbReference>
<reference evidence="2 3" key="2">
    <citation type="journal article" date="2023" name="Mol. Biol. Evol.">
        <title>Genomics of Secondarily Temperate Adaptation in the Only Non-Antarctic Icefish.</title>
        <authorList>
            <person name="Rivera-Colon A.G."/>
            <person name="Rayamajhi N."/>
            <person name="Minhas B.F."/>
            <person name="Madrigal G."/>
            <person name="Bilyk K.T."/>
            <person name="Yoon V."/>
            <person name="Hune M."/>
            <person name="Gregory S."/>
            <person name="Cheng C.H.C."/>
            <person name="Catchen J.M."/>
        </authorList>
    </citation>
    <scope>NUCLEOTIDE SEQUENCE [LARGE SCALE GENOMIC DNA]</scope>
    <source>
        <strain evidence="2">JMC-PN-2008</strain>
    </source>
</reference>
<feature type="region of interest" description="Disordered" evidence="1">
    <location>
        <begin position="78"/>
        <end position="102"/>
    </location>
</feature>
<keyword evidence="3" id="KW-1185">Reference proteome</keyword>